<protein>
    <submittedName>
        <fullName evidence="2">Flagellin</fullName>
    </submittedName>
</protein>
<dbReference type="EMBL" id="VMBG01000001">
    <property type="protein sequence ID" value="TSJ78626.1"/>
    <property type="molecule type" value="Genomic_DNA"/>
</dbReference>
<evidence type="ECO:0000313" key="3">
    <source>
        <dbReference type="Proteomes" id="UP000315648"/>
    </source>
</evidence>
<dbReference type="Proteomes" id="UP000315648">
    <property type="component" value="Unassembled WGS sequence"/>
</dbReference>
<dbReference type="GO" id="GO:0009288">
    <property type="term" value="C:bacterial-type flagellum"/>
    <property type="evidence" value="ECO:0007669"/>
    <property type="project" value="InterPro"/>
</dbReference>
<dbReference type="RefSeq" id="WP_144228967.1">
    <property type="nucleotide sequence ID" value="NZ_CBCRVV010000002.1"/>
</dbReference>
<gene>
    <name evidence="2" type="ORF">FPL22_04800</name>
</gene>
<organism evidence="2 3">
    <name type="scientific">Rariglobus hedericola</name>
    <dbReference type="NCBI Taxonomy" id="2597822"/>
    <lineage>
        <taxon>Bacteria</taxon>
        <taxon>Pseudomonadati</taxon>
        <taxon>Verrucomicrobiota</taxon>
        <taxon>Opitutia</taxon>
        <taxon>Opitutales</taxon>
        <taxon>Opitutaceae</taxon>
        <taxon>Rariglobus</taxon>
    </lineage>
</organism>
<keyword evidence="2" id="KW-0969">Cilium</keyword>
<comment type="caution">
    <text evidence="2">The sequence shown here is derived from an EMBL/GenBank/DDBJ whole genome shotgun (WGS) entry which is preliminary data.</text>
</comment>
<dbReference type="Gene3D" id="1.20.1330.10">
    <property type="entry name" value="f41 fragment of flagellin, N-terminal domain"/>
    <property type="match status" value="1"/>
</dbReference>
<feature type="domain" description="Flagellin N-terminal" evidence="1">
    <location>
        <begin position="9"/>
        <end position="137"/>
    </location>
</feature>
<dbReference type="InterPro" id="IPR001492">
    <property type="entry name" value="Flagellin"/>
</dbReference>
<keyword evidence="3" id="KW-1185">Reference proteome</keyword>
<dbReference type="SUPFAM" id="SSF64518">
    <property type="entry name" value="Phase 1 flagellin"/>
    <property type="match status" value="1"/>
</dbReference>
<keyword evidence="2" id="KW-0966">Cell projection</keyword>
<sequence length="298" mass="31471">MRVPTRSTSENVISQLQKLGTQQAQLQKQVSTNQRIFLPSDDPAAMGRMLSIGNEQSQILQYKRNIDVGTNLAQASYSGLTGLNNLLTRAGELSTLGGGVLNLESARAYGSEVNQLLEQAVHLGNTRFGNDYLFAGTALDTAPFTVARDGAGQITAATYAGNLERASIPLSETATIAPRTDGATNEGIRDLINRLVALRDALNVNDTTTVHAAGVGLEGSTDTILGAISENGAIQLRLDVAKTQQTSRADSLENLASAEADADLAGTMVKLSQTTTSYQAALASASKIMNLSLLDYLR</sequence>
<dbReference type="Pfam" id="PF00669">
    <property type="entry name" value="Flagellin_N"/>
    <property type="match status" value="1"/>
</dbReference>
<reference evidence="2 3" key="1">
    <citation type="submission" date="2019-07" db="EMBL/GenBank/DDBJ databases">
        <title>Description of 53C-WASEF.</title>
        <authorList>
            <person name="Pitt A."/>
            <person name="Hahn M.W."/>
        </authorList>
    </citation>
    <scope>NUCLEOTIDE SEQUENCE [LARGE SCALE GENOMIC DNA]</scope>
    <source>
        <strain evidence="2 3">53C-WASEF</strain>
    </source>
</reference>
<evidence type="ECO:0000313" key="2">
    <source>
        <dbReference type="EMBL" id="TSJ78626.1"/>
    </source>
</evidence>
<accession>A0A556QPQ9</accession>
<dbReference type="PANTHER" id="PTHR42792">
    <property type="entry name" value="FLAGELLIN"/>
    <property type="match status" value="1"/>
</dbReference>
<name>A0A556QPQ9_9BACT</name>
<evidence type="ECO:0000259" key="1">
    <source>
        <dbReference type="Pfam" id="PF00669"/>
    </source>
</evidence>
<dbReference type="OrthoDB" id="9758307at2"/>
<keyword evidence="2" id="KW-0282">Flagellum</keyword>
<proteinExistence type="predicted"/>
<dbReference type="PANTHER" id="PTHR42792:SF1">
    <property type="entry name" value="FLAGELLAR HOOK-ASSOCIATED PROTEIN 3"/>
    <property type="match status" value="1"/>
</dbReference>
<dbReference type="AlphaFoldDB" id="A0A556QPQ9"/>
<dbReference type="InterPro" id="IPR001029">
    <property type="entry name" value="Flagellin_N"/>
</dbReference>
<dbReference type="GO" id="GO:0005198">
    <property type="term" value="F:structural molecule activity"/>
    <property type="evidence" value="ECO:0007669"/>
    <property type="project" value="InterPro"/>
</dbReference>